<protein>
    <recommendedName>
        <fullName evidence="2">CRAL-TRIO domain-containing protein</fullName>
    </recommendedName>
</protein>
<keyword evidence="4" id="KW-1185">Reference proteome</keyword>
<evidence type="ECO:0000259" key="2">
    <source>
        <dbReference type="PROSITE" id="PS50191"/>
    </source>
</evidence>
<dbReference type="GO" id="GO:0008526">
    <property type="term" value="F:phosphatidylinositol transfer activity"/>
    <property type="evidence" value="ECO:0007669"/>
    <property type="project" value="TreeGrafter"/>
</dbReference>
<evidence type="ECO:0000313" key="3">
    <source>
        <dbReference type="EMBL" id="CAJ1397441.1"/>
    </source>
</evidence>
<accession>A0AA36J2T0</accession>
<dbReference type="PANTHER" id="PTHR45824">
    <property type="entry name" value="GH16843P"/>
    <property type="match status" value="1"/>
</dbReference>
<dbReference type="CDD" id="cd00170">
    <property type="entry name" value="SEC14"/>
    <property type="match status" value="1"/>
</dbReference>
<feature type="region of interest" description="Disordered" evidence="1">
    <location>
        <begin position="390"/>
        <end position="420"/>
    </location>
</feature>
<dbReference type="SMART" id="SM00516">
    <property type="entry name" value="SEC14"/>
    <property type="match status" value="1"/>
</dbReference>
<evidence type="ECO:0000313" key="4">
    <source>
        <dbReference type="Proteomes" id="UP001178507"/>
    </source>
</evidence>
<dbReference type="PANTHER" id="PTHR45824:SF29">
    <property type="entry name" value="GH16843P"/>
    <property type="match status" value="1"/>
</dbReference>
<organism evidence="3 4">
    <name type="scientific">Effrenium voratum</name>
    <dbReference type="NCBI Taxonomy" id="2562239"/>
    <lineage>
        <taxon>Eukaryota</taxon>
        <taxon>Sar</taxon>
        <taxon>Alveolata</taxon>
        <taxon>Dinophyceae</taxon>
        <taxon>Suessiales</taxon>
        <taxon>Symbiodiniaceae</taxon>
        <taxon>Effrenium</taxon>
    </lineage>
</organism>
<dbReference type="AlphaFoldDB" id="A0AA36J2T0"/>
<dbReference type="Pfam" id="PF00650">
    <property type="entry name" value="CRAL_TRIO"/>
    <property type="match status" value="1"/>
</dbReference>
<feature type="compositionally biased region" description="Basic and acidic residues" evidence="1">
    <location>
        <begin position="402"/>
        <end position="420"/>
    </location>
</feature>
<feature type="domain" description="CRAL-TRIO" evidence="2">
    <location>
        <begin position="184"/>
        <end position="348"/>
    </location>
</feature>
<dbReference type="Proteomes" id="UP001178507">
    <property type="component" value="Unassembled WGS sequence"/>
</dbReference>
<dbReference type="EMBL" id="CAUJNA010003266">
    <property type="protein sequence ID" value="CAJ1397441.1"/>
    <property type="molecule type" value="Genomic_DNA"/>
</dbReference>
<dbReference type="SUPFAM" id="SSF52087">
    <property type="entry name" value="CRAL/TRIO domain"/>
    <property type="match status" value="1"/>
</dbReference>
<dbReference type="InterPro" id="IPR001251">
    <property type="entry name" value="CRAL-TRIO_dom"/>
</dbReference>
<reference evidence="3" key="1">
    <citation type="submission" date="2023-08" db="EMBL/GenBank/DDBJ databases">
        <authorList>
            <person name="Chen Y."/>
            <person name="Shah S."/>
            <person name="Dougan E. K."/>
            <person name="Thang M."/>
            <person name="Chan C."/>
        </authorList>
    </citation>
    <scope>NUCLEOTIDE SEQUENCE</scope>
</reference>
<comment type="caution">
    <text evidence="3">The sequence shown here is derived from an EMBL/GenBank/DDBJ whole genome shotgun (WGS) entry which is preliminary data.</text>
</comment>
<dbReference type="Gene3D" id="3.40.525.10">
    <property type="entry name" value="CRAL-TRIO lipid binding domain"/>
    <property type="match status" value="1"/>
</dbReference>
<dbReference type="InterPro" id="IPR052578">
    <property type="entry name" value="PI_Transfer_CRAL-TRIO"/>
</dbReference>
<proteinExistence type="predicted"/>
<gene>
    <name evidence="3" type="ORF">EVOR1521_LOCUS21454</name>
</gene>
<name>A0AA36J2T0_9DINO</name>
<dbReference type="InterPro" id="IPR036865">
    <property type="entry name" value="CRAL-TRIO_dom_sf"/>
</dbReference>
<evidence type="ECO:0000256" key="1">
    <source>
        <dbReference type="SAM" id="MobiDB-lite"/>
    </source>
</evidence>
<sequence length="1003" mass="111840">MRRFAAVAQEGACLAEALPRRTERFIHADLLQHLRYAAATKRCAMRIAFGGKARAPLLTMECNGLPCSESVDAIRMAPEHLAAFTLPEAWGFQADGEDVLVKLSSGLLERRLHEHVDFSLEEQRSLQKLRQEAQRTGKRFSPEVCREASRYLSATRNNHERALGLMEATDKWRKTYFKDGPLRSEDIAEDISHGFAYFGGRDKALRPALIFRASRVPDQWRRDFNVDRLLRVLIFLMEAMLQFLLIPGKVETSCLIIDLRDVAIKDIPVSLLREIHQLFTAYYPCRGFRFYMCNVPRMLMAMSHVAKSLLTERQKLKVKVLGDVSELLEDFAPHQLETDLGGSKPLARAFIPFPLAPGPFEPGSSPRLGAVENLHRFTWKEALELLESKQKAENEVASPSSEETRPARSASDRLTSHSRSPDSFELYPFREGDMVEVWSVSQHAWMPGVVQAFYAQSTVAEGFQVPAGALKVTFSRGCKWIPQELVASNVRSVASSPYSPTSPSISQQCRQISDQGRILLSASLAEDAMSPQPPTSFDTVEWRQIRPQLAEAVPQLRPAELALALQGLAALRGVERSYLEPVLTAVQQLAGYMSAQSVADSLTALAALQAEDVSKGAVDALIAAGSWQLHELQTPHVIGCLEALMHLGHPEHLTQALLQEMPSAWHLSTEELLRWLRVQKMVAQRFGSERPPDETQPSGAPGVMALLGQALAEARAVLRSRLRGELTGVSLLEAFMLCVELQQLLDKPQEDRLYQGSLSACLQMTAQLDSGRGFERLLLTELTTVSPAVDHLQGSECCRLASVLGFTALKEGRTLPPYIAKLLPALVERLLDQLELLRTEEIVQALWALSEHLRYRDDYCADCFADALKRRLPVREVMALPALARQSPVSFLDLLAAMLEDLLARLGGTMQDAELEELACSLCLDAPRSDDLANVAPQLWLQRLRWHLGEAEAESQSWALDGELLESACRNWHELRGRREKACGVISIEMVGVRRTNTLTTFC</sequence>
<dbReference type="PROSITE" id="PS50191">
    <property type="entry name" value="CRAL_TRIO"/>
    <property type="match status" value="1"/>
</dbReference>